<reference evidence="1 2" key="1">
    <citation type="submission" date="2018-06" db="EMBL/GenBank/DDBJ databases">
        <title>Genomic Encyclopedia of Type Strains, Phase IV (KMG-IV): sequencing the most valuable type-strain genomes for metagenomic binning, comparative biology and taxonomic classification.</title>
        <authorList>
            <person name="Goeker M."/>
        </authorList>
    </citation>
    <scope>NUCLEOTIDE SEQUENCE [LARGE SCALE GENOMIC DNA]</scope>
    <source>
        <strain evidence="1 2">DSM 44599</strain>
    </source>
</reference>
<organism evidence="1 2">
    <name type="scientific">Nocardia puris</name>
    <dbReference type="NCBI Taxonomy" id="208602"/>
    <lineage>
        <taxon>Bacteria</taxon>
        <taxon>Bacillati</taxon>
        <taxon>Actinomycetota</taxon>
        <taxon>Actinomycetes</taxon>
        <taxon>Mycobacteriales</taxon>
        <taxon>Nocardiaceae</taxon>
        <taxon>Nocardia</taxon>
    </lineage>
</organism>
<keyword evidence="2" id="KW-1185">Reference proteome</keyword>
<dbReference type="Proteomes" id="UP000252586">
    <property type="component" value="Unassembled WGS sequence"/>
</dbReference>
<evidence type="ECO:0000313" key="1">
    <source>
        <dbReference type="EMBL" id="RBO96748.1"/>
    </source>
</evidence>
<gene>
    <name evidence="1" type="ORF">DFR74_101764</name>
</gene>
<evidence type="ECO:0000313" key="2">
    <source>
        <dbReference type="Proteomes" id="UP000252586"/>
    </source>
</evidence>
<dbReference type="EMBL" id="QNRE01000001">
    <property type="protein sequence ID" value="RBO96748.1"/>
    <property type="molecule type" value="Genomic_DNA"/>
</dbReference>
<sequence length="105" mass="11829">MAVSSQAFLDTHADFGPAWQAALTEANTYAAQHWDDYVNYEVAQSKAPEAVVRAGADRTYIPDTPFPERGVTLLTGTKKFLVDEGKIREDFDLEEWFYRPVPTQS</sequence>
<name>A0A366E5R6_9NOCA</name>
<accession>A0A366E5R6</accession>
<dbReference type="STRING" id="1210090.GCA_001613185_03003"/>
<dbReference type="RefSeq" id="WP_198161733.1">
    <property type="nucleotide sequence ID" value="NZ_QNRE01000001.1"/>
</dbReference>
<dbReference type="AlphaFoldDB" id="A0A366E5R6"/>
<proteinExistence type="predicted"/>
<protein>
    <submittedName>
        <fullName evidence="1">Uncharacterized protein</fullName>
    </submittedName>
</protein>
<comment type="caution">
    <text evidence="1">The sequence shown here is derived from an EMBL/GenBank/DDBJ whole genome shotgun (WGS) entry which is preliminary data.</text>
</comment>
<dbReference type="Gene3D" id="3.40.190.10">
    <property type="entry name" value="Periplasmic binding protein-like II"/>
    <property type="match status" value="1"/>
</dbReference>